<dbReference type="PRINTS" id="PR00080">
    <property type="entry name" value="SDRFAMILY"/>
</dbReference>
<comment type="similarity">
    <text evidence="2">Belongs to the short-chain dehydrogenases/reductases (SDR) family.</text>
</comment>
<dbReference type="EMBL" id="JXRP01000006">
    <property type="protein sequence ID" value="KIL51814.1"/>
    <property type="molecule type" value="Genomic_DNA"/>
</dbReference>
<evidence type="ECO:0000256" key="2">
    <source>
        <dbReference type="RuleBase" id="RU000363"/>
    </source>
</evidence>
<dbReference type="PANTHER" id="PTHR43157">
    <property type="entry name" value="PHOSPHATIDYLINOSITOL-GLYCAN BIOSYNTHESIS CLASS F PROTEIN-RELATED"/>
    <property type="match status" value="1"/>
</dbReference>
<organism evidence="3 4">
    <name type="scientific">Jeotgalibacillus soli</name>
    <dbReference type="NCBI Taxonomy" id="889306"/>
    <lineage>
        <taxon>Bacteria</taxon>
        <taxon>Bacillati</taxon>
        <taxon>Bacillota</taxon>
        <taxon>Bacilli</taxon>
        <taxon>Bacillales</taxon>
        <taxon>Caryophanaceae</taxon>
        <taxon>Jeotgalibacillus</taxon>
    </lineage>
</organism>
<sequence length="322" mass="35778">MFAVTVNVASCVGFIVRENLIHRFYKNLYTGKEVRKMKIALVTGANSGMGLAATIELAKRGMHVVMLCRDPRKGKVGWISAKEQSGSNEITLMHCDLGSLESIRAFAEKFKEKFDRLDVLLNNAGVVSLKRELTKDGFESQLGINHLGHFLLTNLLLEELKNAESGRIVVVSSGAHKWGSMSFQDPYFEKNYNAAKGYGRSKLANILFATALSKRLEGTNVTVNSVHPRAVATNLGVNRKTDFGRLITRALKPFFLTAAEGAKTAIYLATDPEIKDVTGKYFYKMKEAPVSVAARDELLAERLWSWSEEQVGLKNKEQETII</sequence>
<protein>
    <recommendedName>
        <fullName evidence="5">Short-chain dehydrogenase</fullName>
    </recommendedName>
</protein>
<accession>A0A0C2SCW0</accession>
<keyword evidence="1" id="KW-0560">Oxidoreductase</keyword>
<dbReference type="Proteomes" id="UP000031938">
    <property type="component" value="Unassembled WGS sequence"/>
</dbReference>
<proteinExistence type="inferred from homology"/>
<dbReference type="InterPro" id="IPR002347">
    <property type="entry name" value="SDR_fam"/>
</dbReference>
<dbReference type="InterPro" id="IPR036291">
    <property type="entry name" value="NAD(P)-bd_dom_sf"/>
</dbReference>
<gene>
    <name evidence="3" type="ORF">KP78_01840</name>
</gene>
<keyword evidence="4" id="KW-1185">Reference proteome</keyword>
<evidence type="ECO:0000256" key="1">
    <source>
        <dbReference type="ARBA" id="ARBA00023002"/>
    </source>
</evidence>
<dbReference type="STRING" id="889306.KP78_01840"/>
<dbReference type="Pfam" id="PF00106">
    <property type="entry name" value="adh_short"/>
    <property type="match status" value="1"/>
</dbReference>
<dbReference type="GO" id="GO:0016491">
    <property type="term" value="F:oxidoreductase activity"/>
    <property type="evidence" value="ECO:0007669"/>
    <property type="project" value="UniProtKB-KW"/>
</dbReference>
<comment type="caution">
    <text evidence="3">The sequence shown here is derived from an EMBL/GenBank/DDBJ whole genome shotgun (WGS) entry which is preliminary data.</text>
</comment>
<evidence type="ECO:0000313" key="4">
    <source>
        <dbReference type="Proteomes" id="UP000031938"/>
    </source>
</evidence>
<dbReference type="PATRIC" id="fig|889306.3.peg.186"/>
<evidence type="ECO:0008006" key="5">
    <source>
        <dbReference type="Google" id="ProtNLM"/>
    </source>
</evidence>
<dbReference type="AlphaFoldDB" id="A0A0C2SCW0"/>
<dbReference type="PANTHER" id="PTHR43157:SF31">
    <property type="entry name" value="PHOSPHATIDYLINOSITOL-GLYCAN BIOSYNTHESIS CLASS F PROTEIN"/>
    <property type="match status" value="1"/>
</dbReference>
<dbReference type="CDD" id="cd05327">
    <property type="entry name" value="retinol-DH_like_SDR_c_like"/>
    <property type="match status" value="1"/>
</dbReference>
<name>A0A0C2SCW0_9BACL</name>
<reference evidence="3 4" key="1">
    <citation type="submission" date="2015-01" db="EMBL/GenBank/DDBJ databases">
        <title>Genome sequencing of Jeotgalibacillus soli.</title>
        <authorList>
            <person name="Goh K.M."/>
            <person name="Chan K.-G."/>
            <person name="Yaakop A.S."/>
            <person name="Ee R."/>
            <person name="Gan H.M."/>
            <person name="Chan C.S."/>
        </authorList>
    </citation>
    <scope>NUCLEOTIDE SEQUENCE [LARGE SCALE GENOMIC DNA]</scope>
    <source>
        <strain evidence="3 4">P9</strain>
    </source>
</reference>
<dbReference type="PRINTS" id="PR00081">
    <property type="entry name" value="GDHRDH"/>
</dbReference>
<dbReference type="SUPFAM" id="SSF51735">
    <property type="entry name" value="NAD(P)-binding Rossmann-fold domains"/>
    <property type="match status" value="1"/>
</dbReference>
<dbReference type="Gene3D" id="3.40.50.720">
    <property type="entry name" value="NAD(P)-binding Rossmann-like Domain"/>
    <property type="match status" value="1"/>
</dbReference>
<evidence type="ECO:0000313" key="3">
    <source>
        <dbReference type="EMBL" id="KIL51814.1"/>
    </source>
</evidence>